<reference evidence="2 3" key="1">
    <citation type="submission" date="2019-04" db="EMBL/GenBank/DDBJ databases">
        <title>Fungal friends and foes A comparative genomics study of 23 Aspergillus species from section Flavi.</title>
        <authorList>
            <consortium name="DOE Joint Genome Institute"/>
            <person name="Kjaerbolling I."/>
            <person name="Vesth T.C."/>
            <person name="Frisvad J.C."/>
            <person name="Nybo J.L."/>
            <person name="Theobald S."/>
            <person name="Kildgaard S."/>
            <person name="Petersen T.I."/>
            <person name="Kuo A."/>
            <person name="Sato A."/>
            <person name="Lyhne E.K."/>
            <person name="Kogle M.E."/>
            <person name="Wiebenga A."/>
            <person name="Kun R.S."/>
            <person name="Lubbers R.J."/>
            <person name="Makela M.R."/>
            <person name="Barry K."/>
            <person name="Chovatia M."/>
            <person name="Clum A."/>
            <person name="Daum C."/>
            <person name="Haridas S."/>
            <person name="He G."/>
            <person name="LaButti K."/>
            <person name="Lipzen A."/>
            <person name="Mondo S."/>
            <person name="Pangilinan J."/>
            <person name="Riley R."/>
            <person name="Salamov A."/>
            <person name="Simmons B.A."/>
            <person name="Magnuson J.K."/>
            <person name="Henrissat B."/>
            <person name="Mortensen U.H."/>
            <person name="Larsen T.O."/>
            <person name="De vries R.P."/>
            <person name="Grigoriev I.V."/>
            <person name="Machida M."/>
            <person name="Baker S.E."/>
            <person name="Andersen M.R."/>
        </authorList>
    </citation>
    <scope>NUCLEOTIDE SEQUENCE [LARGE SCALE GENOMIC DNA]</scope>
    <source>
        <strain evidence="2 3">CBS 126849</strain>
    </source>
</reference>
<dbReference type="AlphaFoldDB" id="A0A5N6F5N7"/>
<keyword evidence="1" id="KW-0812">Transmembrane</keyword>
<feature type="transmembrane region" description="Helical" evidence="1">
    <location>
        <begin position="110"/>
        <end position="131"/>
    </location>
</feature>
<keyword evidence="1" id="KW-1133">Transmembrane helix</keyword>
<dbReference type="Proteomes" id="UP000326799">
    <property type="component" value="Unassembled WGS sequence"/>
</dbReference>
<accession>A0A5N6F5N7</accession>
<feature type="transmembrane region" description="Helical" evidence="1">
    <location>
        <begin position="83"/>
        <end position="104"/>
    </location>
</feature>
<sequence length="161" mass="18577">MARLPDRSACPEQVRNYIIQTLTSKHKTDPNFAEEAARSWQFGRGSELHETTLKDLQEVFGVDIGLCLFQSIREDRVDAWERSYIGTFCNWMLYLSATFLLWSITLYFSGYLTSLSFPLLLFGAALANYAYQRPTRKYDMLAMGICNICIALLSILWVHVR</sequence>
<evidence type="ECO:0000313" key="2">
    <source>
        <dbReference type="EMBL" id="KAB8224919.1"/>
    </source>
</evidence>
<keyword evidence="3" id="KW-1185">Reference proteome</keyword>
<protein>
    <submittedName>
        <fullName evidence="2">Uncharacterized protein</fullName>
    </submittedName>
</protein>
<gene>
    <name evidence="2" type="ORF">BDV33DRAFT_136166</name>
</gene>
<name>A0A5N6F5N7_9EURO</name>
<dbReference type="EMBL" id="ML733397">
    <property type="protein sequence ID" value="KAB8224919.1"/>
    <property type="molecule type" value="Genomic_DNA"/>
</dbReference>
<keyword evidence="1" id="KW-0472">Membrane</keyword>
<evidence type="ECO:0000256" key="1">
    <source>
        <dbReference type="SAM" id="Phobius"/>
    </source>
</evidence>
<feature type="transmembrane region" description="Helical" evidence="1">
    <location>
        <begin position="138"/>
        <end position="160"/>
    </location>
</feature>
<evidence type="ECO:0000313" key="3">
    <source>
        <dbReference type="Proteomes" id="UP000326799"/>
    </source>
</evidence>
<organism evidence="2 3">
    <name type="scientific">Aspergillus novoparasiticus</name>
    <dbReference type="NCBI Taxonomy" id="986946"/>
    <lineage>
        <taxon>Eukaryota</taxon>
        <taxon>Fungi</taxon>
        <taxon>Dikarya</taxon>
        <taxon>Ascomycota</taxon>
        <taxon>Pezizomycotina</taxon>
        <taxon>Eurotiomycetes</taxon>
        <taxon>Eurotiomycetidae</taxon>
        <taxon>Eurotiales</taxon>
        <taxon>Aspergillaceae</taxon>
        <taxon>Aspergillus</taxon>
        <taxon>Aspergillus subgen. Circumdati</taxon>
    </lineage>
</organism>
<proteinExistence type="predicted"/>